<keyword evidence="7" id="KW-0614">Plasmid</keyword>
<dbReference type="InterPro" id="IPR037225">
    <property type="entry name" value="Nuo51_FMN-bd_sf"/>
</dbReference>
<feature type="domain" description="NADH-ubiquinone oxidoreductase 51kDa subunit iron-sulphur binding" evidence="6">
    <location>
        <begin position="238"/>
        <end position="313"/>
    </location>
</feature>
<dbReference type="GO" id="GO:0045333">
    <property type="term" value="P:cellular respiration"/>
    <property type="evidence" value="ECO:0007669"/>
    <property type="project" value="TreeGrafter"/>
</dbReference>
<comment type="cofactor">
    <cofactor evidence="1">
        <name>FMN</name>
        <dbReference type="ChEBI" id="CHEBI:58210"/>
    </cofactor>
</comment>
<proteinExistence type="predicted"/>
<dbReference type="SUPFAM" id="SSF142019">
    <property type="entry name" value="Nqo1 FMN-binding domain-like"/>
    <property type="match status" value="1"/>
</dbReference>
<feature type="region of interest" description="Disordered" evidence="5">
    <location>
        <begin position="88"/>
        <end position="108"/>
    </location>
</feature>
<dbReference type="AlphaFoldDB" id="H6N4Z4"/>
<keyword evidence="4" id="KW-0288">FMN</keyword>
<organism evidence="7 8">
    <name type="scientific">Gordonia polyisoprenivorans (strain DSM 44266 / VH2)</name>
    <dbReference type="NCBI Taxonomy" id="1112204"/>
    <lineage>
        <taxon>Bacteria</taxon>
        <taxon>Bacillati</taxon>
        <taxon>Actinomycetota</taxon>
        <taxon>Actinomycetes</taxon>
        <taxon>Mycobacteriales</taxon>
        <taxon>Gordoniaceae</taxon>
        <taxon>Gordonia</taxon>
    </lineage>
</organism>
<dbReference type="PANTHER" id="PTHR11780:SF10">
    <property type="entry name" value="NADH DEHYDROGENASE [UBIQUINONE] FLAVOPROTEIN 1, MITOCHONDRIAL"/>
    <property type="match status" value="1"/>
</dbReference>
<dbReference type="InterPro" id="IPR019575">
    <property type="entry name" value="Nuop51_4Fe4S-bd"/>
</dbReference>
<dbReference type="SUPFAM" id="SSF140490">
    <property type="entry name" value="Nqo1C-terminal domain-like"/>
    <property type="match status" value="1"/>
</dbReference>
<name>H6N4Z4_GORPV</name>
<protein>
    <submittedName>
        <fullName evidence="7">NADH dehydrogenase</fullName>
    </submittedName>
</protein>
<dbReference type="InterPro" id="IPR050837">
    <property type="entry name" value="ComplexI_51kDa_subunit"/>
</dbReference>
<keyword evidence="8" id="KW-1185">Reference proteome</keyword>
<dbReference type="eggNOG" id="COG1894">
    <property type="taxonomic scope" value="Bacteria"/>
</dbReference>
<dbReference type="KEGG" id="gpo:GPOL_174p00180"/>
<evidence type="ECO:0000256" key="3">
    <source>
        <dbReference type="ARBA" id="ARBA00022630"/>
    </source>
</evidence>
<dbReference type="GO" id="GO:0051539">
    <property type="term" value="F:4 iron, 4 sulfur cluster binding"/>
    <property type="evidence" value="ECO:0007669"/>
    <property type="project" value="InterPro"/>
</dbReference>
<dbReference type="Gene3D" id="3.40.50.11540">
    <property type="entry name" value="NADH-ubiquinone oxidoreductase 51kDa subunit"/>
    <property type="match status" value="1"/>
</dbReference>
<dbReference type="PANTHER" id="PTHR11780">
    <property type="entry name" value="NADH-UBIQUINONE OXIDOREDUCTASE FLAVOPROTEIN 1 NDUFV1"/>
    <property type="match status" value="1"/>
</dbReference>
<evidence type="ECO:0000259" key="6">
    <source>
        <dbReference type="Pfam" id="PF10589"/>
    </source>
</evidence>
<dbReference type="Pfam" id="PF10589">
    <property type="entry name" value="NADH_4Fe-4S"/>
    <property type="match status" value="1"/>
</dbReference>
<dbReference type="EMBL" id="CP003120">
    <property type="protein sequence ID" value="AFA76039.1"/>
    <property type="molecule type" value="Genomic_DNA"/>
</dbReference>
<dbReference type="InterPro" id="IPR037207">
    <property type="entry name" value="Nuop51_4Fe4S-bd_sf"/>
</dbReference>
<evidence type="ECO:0000256" key="4">
    <source>
        <dbReference type="ARBA" id="ARBA00022643"/>
    </source>
</evidence>
<gene>
    <name evidence="7" type="ordered locus">GPOL_174p00180</name>
</gene>
<evidence type="ECO:0000256" key="5">
    <source>
        <dbReference type="SAM" id="MobiDB-lite"/>
    </source>
</evidence>
<evidence type="ECO:0000313" key="7">
    <source>
        <dbReference type="EMBL" id="AFA76039.1"/>
    </source>
</evidence>
<accession>H6N4Z4</accession>
<evidence type="ECO:0000256" key="1">
    <source>
        <dbReference type="ARBA" id="ARBA00001917"/>
    </source>
</evidence>
<feature type="region of interest" description="Disordered" evidence="5">
    <location>
        <begin position="319"/>
        <end position="345"/>
    </location>
</feature>
<evidence type="ECO:0000256" key="2">
    <source>
        <dbReference type="ARBA" id="ARBA00001966"/>
    </source>
</evidence>
<geneLocation type="plasmid" evidence="7 8">
    <name>p174</name>
</geneLocation>
<evidence type="ECO:0000313" key="8">
    <source>
        <dbReference type="Proteomes" id="UP000009154"/>
    </source>
</evidence>
<dbReference type="GO" id="GO:0003954">
    <property type="term" value="F:NADH dehydrogenase activity"/>
    <property type="evidence" value="ECO:0007669"/>
    <property type="project" value="TreeGrafter"/>
</dbReference>
<comment type="cofactor">
    <cofactor evidence="2">
        <name>[4Fe-4S] cluster</name>
        <dbReference type="ChEBI" id="CHEBI:49883"/>
    </cofactor>
</comment>
<dbReference type="Gene3D" id="1.20.1440.230">
    <property type="entry name" value="NADH-ubiquinone oxidoreductase 51kDa subunit, iron-sulphur binding domain"/>
    <property type="match status" value="1"/>
</dbReference>
<reference evidence="7 8" key="1">
    <citation type="journal article" date="2012" name="Appl. Environ. Microbiol.">
        <title>Involvement of two latex-clearing proteins during rubber degradation and insights into the subsequent degradation pathway revealed by the genome sequence of Gordonia polyisoprenivorans strain VH2.</title>
        <authorList>
            <person name="Hiessl S."/>
            <person name="Schuldes J."/>
            <person name="Thurmer A."/>
            <person name="Halbsguth T."/>
            <person name="Broker D."/>
            <person name="Angelov A."/>
            <person name="Liebl W."/>
            <person name="Daniel R."/>
            <person name="Steinbuchel A."/>
        </authorList>
    </citation>
    <scope>NUCLEOTIDE SEQUENCE [LARGE SCALE GENOMIC DNA]</scope>
    <source>
        <strain evidence="8">DSM 44266 / VH2</strain>
        <plasmid evidence="7 8">p174</plasmid>
    </source>
</reference>
<sequence>MAQNHSADVIVNACDGELGARKDSWVIAHHLDEVLSGARLVTRGRITLAAHQRSATLTTLTRYGVDSLEVPNRYVASEESALVSLAHGGPARPLTRRKPVTAGARSHSGRRLPPTLVLNAETVWRIAQIADHGPRWFRSFGTPTEPGPRLLTTITSSSLSRVHPAEAGLTVPEILALADTTLESVSAIWFGGLGGGFLTATDAPTATWSRAGLRHFGIQPGSGTVRVIGAHDSPWSIVTAALTYAAGQSAQQCGPCMFGVPALAADTTRLLTDPDPAILQRLTRRLDELTGRGACSYPDGVAGFLKTALNVFGPPCPAIARHRQTTPPPESIQYNSTPKKEERSA</sequence>
<dbReference type="Proteomes" id="UP000009154">
    <property type="component" value="Plasmid p174"/>
</dbReference>
<keyword evidence="3" id="KW-0285">Flavoprotein</keyword>
<dbReference type="HOGENOM" id="CLU_014881_0_0_11"/>